<keyword evidence="4 5" id="KW-0411">Iron-sulfur</keyword>
<feature type="domain" description="Radical SAM core" evidence="6">
    <location>
        <begin position="52"/>
        <end position="289"/>
    </location>
</feature>
<feature type="binding site" evidence="5">
    <location>
        <position position="66"/>
    </location>
    <ligand>
        <name>[4Fe-4S] cluster</name>
        <dbReference type="ChEBI" id="CHEBI:49883"/>
        <note>4Fe-4S-S-AdoMet</note>
    </ligand>
</feature>
<evidence type="ECO:0000256" key="4">
    <source>
        <dbReference type="ARBA" id="ARBA00023014"/>
    </source>
</evidence>
<dbReference type="InterPro" id="IPR006638">
    <property type="entry name" value="Elp3/MiaA/NifB-like_rSAM"/>
</dbReference>
<dbReference type="CDD" id="cd01335">
    <property type="entry name" value="Radical_SAM"/>
    <property type="match status" value="1"/>
</dbReference>
<proteinExistence type="predicted"/>
<dbReference type="Pfam" id="PF04055">
    <property type="entry name" value="Radical_SAM"/>
    <property type="match status" value="1"/>
</dbReference>
<dbReference type="PANTHER" id="PTHR43726">
    <property type="entry name" value="3-METHYLORNITHINE SYNTHASE"/>
    <property type="match status" value="1"/>
</dbReference>
<dbReference type="InterPro" id="IPR013785">
    <property type="entry name" value="Aldolase_TIM"/>
</dbReference>
<dbReference type="Gene3D" id="3.20.20.70">
    <property type="entry name" value="Aldolase class I"/>
    <property type="match status" value="1"/>
</dbReference>
<keyword evidence="1 5" id="KW-0949">S-adenosyl-L-methionine</keyword>
<accession>A0A2Z6IAY2</accession>
<dbReference type="InterPro" id="IPR024021">
    <property type="entry name" value="FeFe-hyd_HydE_rSAM"/>
</dbReference>
<dbReference type="SFLD" id="SFLDG01082">
    <property type="entry name" value="B12-binding_domain_containing"/>
    <property type="match status" value="1"/>
</dbReference>
<feature type="binding site" evidence="5">
    <location>
        <position position="70"/>
    </location>
    <ligand>
        <name>[4Fe-4S] cluster</name>
        <dbReference type="ChEBI" id="CHEBI:49883"/>
        <note>4Fe-4S-S-AdoMet</note>
    </ligand>
</feature>
<dbReference type="OrthoDB" id="3320990at2"/>
<evidence type="ECO:0000256" key="3">
    <source>
        <dbReference type="ARBA" id="ARBA00023004"/>
    </source>
</evidence>
<dbReference type="SFLD" id="SFLDG01060">
    <property type="entry name" value="BATS_domain_containing"/>
    <property type="match status" value="1"/>
</dbReference>
<evidence type="ECO:0000256" key="1">
    <source>
        <dbReference type="ARBA" id="ARBA00022691"/>
    </source>
</evidence>
<evidence type="ECO:0000259" key="6">
    <source>
        <dbReference type="PROSITE" id="PS51918"/>
    </source>
</evidence>
<evidence type="ECO:0000313" key="7">
    <source>
        <dbReference type="EMBL" id="BBF22258.1"/>
    </source>
</evidence>
<dbReference type="AlphaFoldDB" id="A0A2Z6IAY2"/>
<keyword evidence="3 5" id="KW-0408">Iron</keyword>
<dbReference type="NCBIfam" id="TIGR03956">
    <property type="entry name" value="rSAM_HydE"/>
    <property type="match status" value="1"/>
</dbReference>
<dbReference type="PANTHER" id="PTHR43726:SF1">
    <property type="entry name" value="BIOTIN SYNTHASE"/>
    <property type="match status" value="1"/>
</dbReference>
<dbReference type="PIRSF" id="PIRSF004762">
    <property type="entry name" value="CHP00423"/>
    <property type="match status" value="1"/>
</dbReference>
<dbReference type="InterPro" id="IPR007197">
    <property type="entry name" value="rSAM"/>
</dbReference>
<protein>
    <submittedName>
        <fullName evidence="7">[FeFe] hydrogenase H-cluster radical SAM maturase HydE</fullName>
    </submittedName>
</protein>
<comment type="cofactor">
    <cofactor evidence="5">
        <name>[4Fe-4S] cluster</name>
        <dbReference type="ChEBI" id="CHEBI:49883"/>
    </cofactor>
    <text evidence="5">Binds 1 [4Fe-4S] cluster. The cluster is coordinated with 3 cysteines and an exchangeable S-adenosyl-L-methionine.</text>
</comment>
<keyword evidence="5" id="KW-0004">4Fe-4S</keyword>
<gene>
    <name evidence="7" type="ORF">SUTMEG_01490</name>
</gene>
<organism evidence="7 8">
    <name type="scientific">Sutterella megalosphaeroides</name>
    <dbReference type="NCBI Taxonomy" id="2494234"/>
    <lineage>
        <taxon>Bacteria</taxon>
        <taxon>Pseudomonadati</taxon>
        <taxon>Pseudomonadota</taxon>
        <taxon>Betaproteobacteria</taxon>
        <taxon>Burkholderiales</taxon>
        <taxon>Sutterellaceae</taxon>
        <taxon>Sutterella</taxon>
    </lineage>
</organism>
<keyword evidence="8" id="KW-1185">Reference proteome</keyword>
<dbReference type="GO" id="GO:0016740">
    <property type="term" value="F:transferase activity"/>
    <property type="evidence" value="ECO:0007669"/>
    <property type="project" value="TreeGrafter"/>
</dbReference>
<keyword evidence="2" id="KW-0479">Metal-binding</keyword>
<evidence type="ECO:0000313" key="8">
    <source>
        <dbReference type="Proteomes" id="UP000271003"/>
    </source>
</evidence>
<dbReference type="SFLD" id="SFLDS00029">
    <property type="entry name" value="Radical_SAM"/>
    <property type="match status" value="1"/>
</dbReference>
<dbReference type="SUPFAM" id="SSF102114">
    <property type="entry name" value="Radical SAM enzymes"/>
    <property type="match status" value="1"/>
</dbReference>
<evidence type="ECO:0000256" key="5">
    <source>
        <dbReference type="PIRSR" id="PIRSR004762-1"/>
    </source>
</evidence>
<sequence>MTATSTKPLSELLAQTEFSDDDIVRLLGLTDPEECEALRQRAFDVTTEKTGNNVYLRGLIEVSNICTANCRYCGIRKDNHTVERYTLTEESIVACALHALHEGYGSIAIQAGERRDPKWIAWISRLLERIHKETVCEELPTGLGVTLSLGEQTYEVYKEWAEASGNPTGLRYLLRIESSNPRLFAELHSTPGKHEKILEHRYQALRDLRRAGYQVGTGVMIGLPGQTLEDLMRDIRTFGEMGADMIGMGPYITSNGADMTALGMMEKRPLMQLALNMISTTRLVMPDINIAAATALETLEPNGRVRGIRHGCNVIMPNITPQTTRASYQLYDNKAGTEVGPESNVLVERNIVEMTGRTLGLNLLGSSRRWAARTA</sequence>
<dbReference type="GO" id="GO:0051539">
    <property type="term" value="F:4 iron, 4 sulfur cluster binding"/>
    <property type="evidence" value="ECO:0007669"/>
    <property type="project" value="UniProtKB-KW"/>
</dbReference>
<dbReference type="Proteomes" id="UP000271003">
    <property type="component" value="Chromosome"/>
</dbReference>
<dbReference type="SFLD" id="SFLDG01280">
    <property type="entry name" value="HydE/PylB-like"/>
    <property type="match status" value="1"/>
</dbReference>
<dbReference type="InterPro" id="IPR058240">
    <property type="entry name" value="rSAM_sf"/>
</dbReference>
<feature type="binding site" evidence="5">
    <location>
        <position position="73"/>
    </location>
    <ligand>
        <name>[4Fe-4S] cluster</name>
        <dbReference type="ChEBI" id="CHEBI:49883"/>
        <note>4Fe-4S-S-AdoMet</note>
    </ligand>
</feature>
<dbReference type="KEGG" id="sutt:SUTMEG_01490"/>
<dbReference type="GO" id="GO:0046872">
    <property type="term" value="F:metal ion binding"/>
    <property type="evidence" value="ECO:0007669"/>
    <property type="project" value="UniProtKB-KW"/>
</dbReference>
<dbReference type="InterPro" id="IPR034422">
    <property type="entry name" value="HydE/PylB-like"/>
</dbReference>
<dbReference type="SMART" id="SM00729">
    <property type="entry name" value="Elp3"/>
    <property type="match status" value="1"/>
</dbReference>
<dbReference type="EMBL" id="AP018786">
    <property type="protein sequence ID" value="BBF22258.1"/>
    <property type="molecule type" value="Genomic_DNA"/>
</dbReference>
<dbReference type="RefSeq" id="WP_120175917.1">
    <property type="nucleotide sequence ID" value="NZ_AP018786.1"/>
</dbReference>
<name>A0A2Z6IAY2_9BURK</name>
<evidence type="ECO:0000256" key="2">
    <source>
        <dbReference type="ARBA" id="ARBA00022723"/>
    </source>
</evidence>
<reference evidence="7 8" key="1">
    <citation type="journal article" date="2018" name="Int. J. Syst. Evol. Microbiol.">
        <title>Mesosutterella multiformis gen. nov., sp. nov., a member of the family Sutterellaceae and Sutterella megalosphaeroides sp. nov., isolated from human faeces.</title>
        <authorList>
            <person name="Sakamoto M."/>
            <person name="Ikeyama N."/>
            <person name="Kunihiro T."/>
            <person name="Iino T."/>
            <person name="Yuki M."/>
            <person name="Ohkuma M."/>
        </authorList>
    </citation>
    <scope>NUCLEOTIDE SEQUENCE [LARGE SCALE GENOMIC DNA]</scope>
    <source>
        <strain evidence="7 8">6FBBBH3</strain>
    </source>
</reference>
<dbReference type="PROSITE" id="PS51918">
    <property type="entry name" value="RADICAL_SAM"/>
    <property type="match status" value="1"/>
</dbReference>